<evidence type="ECO:0000313" key="3">
    <source>
        <dbReference type="WBParaSite" id="Hba_18922"/>
    </source>
</evidence>
<proteinExistence type="predicted"/>
<protein>
    <submittedName>
        <fullName evidence="3">Salivary lipocalin</fullName>
    </submittedName>
</protein>
<feature type="chain" id="PRO_5009311262" evidence="1">
    <location>
        <begin position="23"/>
        <end position="282"/>
    </location>
</feature>
<sequence>MFLRAFIITVWVSCYEAAPAETKEILQFYWDERASMCLAIKNIVPKGREHRFSDFQRCINANLKKSIVITYAMGCRIGYVQSLVQSVSGEAPIFAKECNDVENLNGKRYCSKFMEKFFYFCEEGEPRKQDSLVIQFQDIYSAGTPPSMNICSNRNLVKFYYLEGEREYLPGCRAYREKCENHDNHKTYTTALECLKDNSARTKAKGPTHQLKCPAGYTPLGIEISSSKFFVFPFLAPTDSDSDPCPANNSISIQLGSNFGNYCCIPATVNDPIKRLHYWVIE</sequence>
<dbReference type="AlphaFoldDB" id="A0A1I7XMB0"/>
<dbReference type="Proteomes" id="UP000095283">
    <property type="component" value="Unplaced"/>
</dbReference>
<feature type="signal peptide" evidence="1">
    <location>
        <begin position="1"/>
        <end position="22"/>
    </location>
</feature>
<evidence type="ECO:0000256" key="1">
    <source>
        <dbReference type="SAM" id="SignalP"/>
    </source>
</evidence>
<keyword evidence="2" id="KW-1185">Reference proteome</keyword>
<organism evidence="2 3">
    <name type="scientific">Heterorhabditis bacteriophora</name>
    <name type="common">Entomopathogenic nematode worm</name>
    <dbReference type="NCBI Taxonomy" id="37862"/>
    <lineage>
        <taxon>Eukaryota</taxon>
        <taxon>Metazoa</taxon>
        <taxon>Ecdysozoa</taxon>
        <taxon>Nematoda</taxon>
        <taxon>Chromadorea</taxon>
        <taxon>Rhabditida</taxon>
        <taxon>Rhabditina</taxon>
        <taxon>Rhabditomorpha</taxon>
        <taxon>Strongyloidea</taxon>
        <taxon>Heterorhabditidae</taxon>
        <taxon>Heterorhabditis</taxon>
    </lineage>
</organism>
<keyword evidence="1" id="KW-0732">Signal</keyword>
<reference evidence="3" key="1">
    <citation type="submission" date="2016-11" db="UniProtKB">
        <authorList>
            <consortium name="WormBaseParasite"/>
        </authorList>
    </citation>
    <scope>IDENTIFICATION</scope>
</reference>
<name>A0A1I7XMB0_HETBA</name>
<accession>A0A1I7XMB0</accession>
<dbReference type="WBParaSite" id="Hba_18922">
    <property type="protein sequence ID" value="Hba_18922"/>
    <property type="gene ID" value="Hba_18922"/>
</dbReference>
<evidence type="ECO:0000313" key="2">
    <source>
        <dbReference type="Proteomes" id="UP000095283"/>
    </source>
</evidence>